<dbReference type="PANTHER" id="PTHR35011:SF2">
    <property type="entry name" value="2,3-DIKETO-L-GULONATE TRAP TRANSPORTER SMALL PERMEASE PROTEIN YIAM"/>
    <property type="match status" value="1"/>
</dbReference>
<dbReference type="AlphaFoldDB" id="A0A6L6JFM7"/>
<dbReference type="EMBL" id="WMIE01000008">
    <property type="protein sequence ID" value="MTH78904.1"/>
    <property type="molecule type" value="Genomic_DNA"/>
</dbReference>
<name>A0A6L6JFM7_9RHOB</name>
<dbReference type="InterPro" id="IPR055348">
    <property type="entry name" value="DctQ"/>
</dbReference>
<dbReference type="RefSeq" id="WP_155096249.1">
    <property type="nucleotide sequence ID" value="NZ_WMIE01000008.1"/>
</dbReference>
<evidence type="ECO:0000313" key="12">
    <source>
        <dbReference type="Proteomes" id="UP000478183"/>
    </source>
</evidence>
<feature type="transmembrane region" description="Helical" evidence="9">
    <location>
        <begin position="12"/>
        <end position="31"/>
    </location>
</feature>
<dbReference type="GO" id="GO:0015740">
    <property type="term" value="P:C4-dicarboxylate transport"/>
    <property type="evidence" value="ECO:0007669"/>
    <property type="project" value="TreeGrafter"/>
</dbReference>
<dbReference type="Pfam" id="PF04290">
    <property type="entry name" value="DctQ"/>
    <property type="match status" value="1"/>
</dbReference>
<feature type="domain" description="Tripartite ATP-independent periplasmic transporters DctQ component" evidence="10">
    <location>
        <begin position="23"/>
        <end position="144"/>
    </location>
</feature>
<comment type="similarity">
    <text evidence="8 9">Belongs to the TRAP transporter small permease family.</text>
</comment>
<evidence type="ECO:0000256" key="1">
    <source>
        <dbReference type="ARBA" id="ARBA00004429"/>
    </source>
</evidence>
<keyword evidence="12" id="KW-1185">Reference proteome</keyword>
<evidence type="ECO:0000256" key="7">
    <source>
        <dbReference type="ARBA" id="ARBA00023136"/>
    </source>
</evidence>
<accession>A0A6L6JFM7</accession>
<gene>
    <name evidence="11" type="ORF">GL286_14325</name>
</gene>
<evidence type="ECO:0000259" key="10">
    <source>
        <dbReference type="Pfam" id="PF04290"/>
    </source>
</evidence>
<dbReference type="GO" id="GO:0022857">
    <property type="term" value="F:transmembrane transporter activity"/>
    <property type="evidence" value="ECO:0007669"/>
    <property type="project" value="UniProtKB-UniRule"/>
</dbReference>
<keyword evidence="4 9" id="KW-0997">Cell inner membrane</keyword>
<comment type="subcellular location">
    <subcellularLocation>
        <location evidence="1 9">Cell inner membrane</location>
        <topology evidence="1 9">Multi-pass membrane protein</topology>
    </subcellularLocation>
</comment>
<feature type="transmembrane region" description="Helical" evidence="9">
    <location>
        <begin position="91"/>
        <end position="115"/>
    </location>
</feature>
<feature type="transmembrane region" description="Helical" evidence="9">
    <location>
        <begin position="51"/>
        <end position="70"/>
    </location>
</feature>
<dbReference type="InterPro" id="IPR007387">
    <property type="entry name" value="TRAP_DctQ"/>
</dbReference>
<evidence type="ECO:0000256" key="3">
    <source>
        <dbReference type="ARBA" id="ARBA00022475"/>
    </source>
</evidence>
<evidence type="ECO:0000313" key="11">
    <source>
        <dbReference type="EMBL" id="MTH78904.1"/>
    </source>
</evidence>
<keyword evidence="5 9" id="KW-0812">Transmembrane</keyword>
<organism evidence="11 12">
    <name type="scientific">Paracoccus aestuariivivens</name>
    <dbReference type="NCBI Taxonomy" id="1820333"/>
    <lineage>
        <taxon>Bacteria</taxon>
        <taxon>Pseudomonadati</taxon>
        <taxon>Pseudomonadota</taxon>
        <taxon>Alphaproteobacteria</taxon>
        <taxon>Rhodobacterales</taxon>
        <taxon>Paracoccaceae</taxon>
        <taxon>Paracoccus</taxon>
    </lineage>
</organism>
<feature type="transmembrane region" description="Helical" evidence="9">
    <location>
        <begin position="127"/>
        <end position="145"/>
    </location>
</feature>
<keyword evidence="2 9" id="KW-0813">Transport</keyword>
<sequence length="151" mass="16576">MKRLSERLDWFARSLGGIGVAALAVIVAWVVFSRYALGVTPRWSEELPRLILVWVTFIGIISGFARGSHFEAGITDLIVRPGRFREAIRRLATLASVIFLIVLLVTGWQITGFTWHHATTALNLPGGLFYLCLPVGAALSLIAIFSGRIGK</sequence>
<comment type="caution">
    <text evidence="11">The sequence shown here is derived from an EMBL/GenBank/DDBJ whole genome shotgun (WGS) entry which is preliminary data.</text>
</comment>
<evidence type="ECO:0000256" key="5">
    <source>
        <dbReference type="ARBA" id="ARBA00022692"/>
    </source>
</evidence>
<evidence type="ECO:0000256" key="6">
    <source>
        <dbReference type="ARBA" id="ARBA00022989"/>
    </source>
</evidence>
<dbReference type="OrthoDB" id="5878939at2"/>
<evidence type="ECO:0000256" key="9">
    <source>
        <dbReference type="RuleBase" id="RU369079"/>
    </source>
</evidence>
<dbReference type="GO" id="GO:0005886">
    <property type="term" value="C:plasma membrane"/>
    <property type="evidence" value="ECO:0007669"/>
    <property type="project" value="UniProtKB-SubCell"/>
</dbReference>
<comment type="subunit">
    <text evidence="9">The complex comprises the extracytoplasmic solute receptor protein and the two transmembrane proteins.</text>
</comment>
<keyword evidence="3" id="KW-1003">Cell membrane</keyword>
<comment type="function">
    <text evidence="9">Part of the tripartite ATP-independent periplasmic (TRAP) transport system.</text>
</comment>
<dbReference type="Proteomes" id="UP000478183">
    <property type="component" value="Unassembled WGS sequence"/>
</dbReference>
<reference evidence="11 12" key="1">
    <citation type="submission" date="2019-11" db="EMBL/GenBank/DDBJ databases">
        <authorList>
            <person name="Dong K."/>
        </authorList>
    </citation>
    <scope>NUCLEOTIDE SEQUENCE [LARGE SCALE GENOMIC DNA]</scope>
    <source>
        <strain evidence="11 12">NBRC 111993</strain>
    </source>
</reference>
<keyword evidence="6 9" id="KW-1133">Transmembrane helix</keyword>
<protein>
    <recommendedName>
        <fullName evidence="9">TRAP transporter small permease protein</fullName>
    </recommendedName>
</protein>
<proteinExistence type="inferred from homology"/>
<evidence type="ECO:0000256" key="4">
    <source>
        <dbReference type="ARBA" id="ARBA00022519"/>
    </source>
</evidence>
<evidence type="ECO:0000256" key="8">
    <source>
        <dbReference type="ARBA" id="ARBA00038436"/>
    </source>
</evidence>
<keyword evidence="7 9" id="KW-0472">Membrane</keyword>
<dbReference type="PANTHER" id="PTHR35011">
    <property type="entry name" value="2,3-DIKETO-L-GULONATE TRAP TRANSPORTER SMALL PERMEASE PROTEIN YIAM"/>
    <property type="match status" value="1"/>
</dbReference>
<evidence type="ECO:0000256" key="2">
    <source>
        <dbReference type="ARBA" id="ARBA00022448"/>
    </source>
</evidence>